<dbReference type="PANTHER" id="PTHR10159">
    <property type="entry name" value="DUAL SPECIFICITY PROTEIN PHOSPHATASE"/>
    <property type="match status" value="1"/>
</dbReference>
<dbReference type="EMBL" id="CAJNOQ010004751">
    <property type="protein sequence ID" value="CAF1072458.1"/>
    <property type="molecule type" value="Genomic_DNA"/>
</dbReference>
<evidence type="ECO:0000313" key="11">
    <source>
        <dbReference type="Proteomes" id="UP000663829"/>
    </source>
</evidence>
<dbReference type="InterPro" id="IPR020422">
    <property type="entry name" value="TYR_PHOSPHATASE_DUAL_dom"/>
</dbReference>
<dbReference type="CDD" id="cd14498">
    <property type="entry name" value="DSP"/>
    <property type="match status" value="1"/>
</dbReference>
<dbReference type="Gene3D" id="3.90.190.10">
    <property type="entry name" value="Protein tyrosine phosphatase superfamily"/>
    <property type="match status" value="1"/>
</dbReference>
<dbReference type="InterPro" id="IPR000340">
    <property type="entry name" value="Dual-sp_phosphatase_cat-dom"/>
</dbReference>
<evidence type="ECO:0000256" key="1">
    <source>
        <dbReference type="ARBA" id="ARBA00008601"/>
    </source>
</evidence>
<keyword evidence="4" id="KW-0904">Protein phosphatase</keyword>
<evidence type="ECO:0000256" key="2">
    <source>
        <dbReference type="ARBA" id="ARBA00013064"/>
    </source>
</evidence>
<dbReference type="PANTHER" id="PTHR10159:SF525">
    <property type="entry name" value="MAP KINASE PHOSPHATASE WITH LEUCINE-RICH REPEATS PROTEIN 3"/>
    <property type="match status" value="1"/>
</dbReference>
<evidence type="ECO:0000313" key="10">
    <source>
        <dbReference type="EMBL" id="CAF3839372.1"/>
    </source>
</evidence>
<accession>A0A814M6H8</accession>
<feature type="domain" description="Tyrosine-protein phosphatase" evidence="5">
    <location>
        <begin position="54"/>
        <end position="197"/>
    </location>
</feature>
<dbReference type="Proteomes" id="UP000677228">
    <property type="component" value="Unassembled WGS sequence"/>
</dbReference>
<dbReference type="OrthoDB" id="285418at2759"/>
<dbReference type="GO" id="GO:0004725">
    <property type="term" value="F:protein tyrosine phosphatase activity"/>
    <property type="evidence" value="ECO:0007669"/>
    <property type="project" value="UniProtKB-EC"/>
</dbReference>
<protein>
    <recommendedName>
        <fullName evidence="2">protein-tyrosine-phosphatase</fullName>
        <ecNumber evidence="2">3.1.3.48</ecNumber>
    </recommendedName>
</protein>
<dbReference type="EMBL" id="CAJNOK010001513">
    <property type="protein sequence ID" value="CAF0815907.1"/>
    <property type="molecule type" value="Genomic_DNA"/>
</dbReference>
<name>A0A814M6H8_9BILA</name>
<dbReference type="InterPro" id="IPR029021">
    <property type="entry name" value="Prot-tyrosine_phosphatase-like"/>
</dbReference>
<evidence type="ECO:0000313" key="8">
    <source>
        <dbReference type="EMBL" id="CAF1072458.1"/>
    </source>
</evidence>
<dbReference type="InterPro" id="IPR016130">
    <property type="entry name" value="Tyr_Pase_AS"/>
</dbReference>
<dbReference type="InterPro" id="IPR000387">
    <property type="entry name" value="Tyr_Pase_dom"/>
</dbReference>
<evidence type="ECO:0000256" key="3">
    <source>
        <dbReference type="ARBA" id="ARBA00022801"/>
    </source>
</evidence>
<dbReference type="Proteomes" id="UP000681722">
    <property type="component" value="Unassembled WGS sequence"/>
</dbReference>
<dbReference type="EMBL" id="CAJOBC010004750">
    <property type="protein sequence ID" value="CAF3839372.1"/>
    <property type="molecule type" value="Genomic_DNA"/>
</dbReference>
<reference evidence="8" key="1">
    <citation type="submission" date="2021-02" db="EMBL/GenBank/DDBJ databases">
        <authorList>
            <person name="Nowell W R."/>
        </authorList>
    </citation>
    <scope>NUCLEOTIDE SEQUENCE</scope>
</reference>
<organism evidence="8 11">
    <name type="scientific">Didymodactylos carnosus</name>
    <dbReference type="NCBI Taxonomy" id="1234261"/>
    <lineage>
        <taxon>Eukaryota</taxon>
        <taxon>Metazoa</taxon>
        <taxon>Spiralia</taxon>
        <taxon>Gnathifera</taxon>
        <taxon>Rotifera</taxon>
        <taxon>Eurotatoria</taxon>
        <taxon>Bdelloidea</taxon>
        <taxon>Philodinida</taxon>
        <taxon>Philodinidae</taxon>
        <taxon>Didymodactylos</taxon>
    </lineage>
</organism>
<dbReference type="PROSITE" id="PS50056">
    <property type="entry name" value="TYR_PHOSPHATASE_2"/>
    <property type="match status" value="1"/>
</dbReference>
<comment type="caution">
    <text evidence="8">The sequence shown here is derived from an EMBL/GenBank/DDBJ whole genome shotgun (WGS) entry which is preliminary data.</text>
</comment>
<dbReference type="Proteomes" id="UP000682733">
    <property type="component" value="Unassembled WGS sequence"/>
</dbReference>
<dbReference type="PROSITE" id="PS00383">
    <property type="entry name" value="TYR_PHOSPHATASE_1"/>
    <property type="match status" value="1"/>
</dbReference>
<dbReference type="SMART" id="SM00195">
    <property type="entry name" value="DSPc"/>
    <property type="match status" value="1"/>
</dbReference>
<proteinExistence type="inferred from homology"/>
<dbReference type="SMART" id="SM00404">
    <property type="entry name" value="PTPc_motif"/>
    <property type="match status" value="1"/>
</dbReference>
<feature type="domain" description="Tyrosine specific protein phosphatases" evidence="6">
    <location>
        <begin position="138"/>
        <end position="186"/>
    </location>
</feature>
<dbReference type="Pfam" id="PF00782">
    <property type="entry name" value="DSPc"/>
    <property type="match status" value="1"/>
</dbReference>
<dbReference type="GO" id="GO:0005737">
    <property type="term" value="C:cytoplasm"/>
    <property type="evidence" value="ECO:0007669"/>
    <property type="project" value="TreeGrafter"/>
</dbReference>
<gene>
    <name evidence="8" type="ORF">GPM918_LOCUS17346</name>
    <name evidence="7" type="ORF">OVA965_LOCUS5393</name>
    <name evidence="10" type="ORF">SRO942_LOCUS17342</name>
    <name evidence="9" type="ORF">TMI583_LOCUS5391</name>
</gene>
<evidence type="ECO:0000259" key="5">
    <source>
        <dbReference type="PROSITE" id="PS50054"/>
    </source>
</evidence>
<dbReference type="Proteomes" id="UP000663829">
    <property type="component" value="Unassembled WGS sequence"/>
</dbReference>
<dbReference type="AlphaFoldDB" id="A0A814M6H8"/>
<dbReference type="SUPFAM" id="SSF52799">
    <property type="entry name" value="(Phosphotyrosine protein) phosphatases II"/>
    <property type="match status" value="1"/>
</dbReference>
<evidence type="ECO:0000259" key="6">
    <source>
        <dbReference type="PROSITE" id="PS50056"/>
    </source>
</evidence>
<keyword evidence="3" id="KW-0378">Hydrolase</keyword>
<dbReference type="EMBL" id="CAJOBA010001513">
    <property type="protein sequence ID" value="CAF3600024.1"/>
    <property type="molecule type" value="Genomic_DNA"/>
</dbReference>
<dbReference type="GO" id="GO:0043409">
    <property type="term" value="P:negative regulation of MAPK cascade"/>
    <property type="evidence" value="ECO:0007669"/>
    <property type="project" value="TreeGrafter"/>
</dbReference>
<dbReference type="PROSITE" id="PS50054">
    <property type="entry name" value="TYR_PHOSPHATASE_DUAL"/>
    <property type="match status" value="1"/>
</dbReference>
<dbReference type="EC" id="3.1.3.48" evidence="2"/>
<evidence type="ECO:0000313" key="9">
    <source>
        <dbReference type="EMBL" id="CAF3600024.1"/>
    </source>
</evidence>
<keyword evidence="11" id="KW-1185">Reference proteome</keyword>
<evidence type="ECO:0000313" key="7">
    <source>
        <dbReference type="EMBL" id="CAF0815907.1"/>
    </source>
</evidence>
<evidence type="ECO:0000256" key="4">
    <source>
        <dbReference type="ARBA" id="ARBA00022912"/>
    </source>
</evidence>
<dbReference type="InterPro" id="IPR003595">
    <property type="entry name" value="Tyr_Pase_cat"/>
</dbReference>
<comment type="similarity">
    <text evidence="1">Belongs to the protein-tyrosine phosphatase family. Non-receptor class dual specificity subfamily.</text>
</comment>
<sequence length="252" mass="29612">MSKPHYYSVFMSTVNATDDEKKYIQRYTYISLFINKLVHYRSQYPIILGHQNTSPSLVLDDFLFLGNFQHALDVELLEQLKIGHILNVCDFKLSEKIYEKFKVIEIPLMDATYVNIKQHFDRTNALLHDIFLKKERCLVHCAAGVSRSATIVLAYLMKYHHETLELAFHSLMDKRPQIFPNEGFLLQLIRYERELIKSKEINQNEENLNISDGKENIQDIISDDQTNKNPIETVEEFTEKHDIHTSTFNNKI</sequence>